<proteinExistence type="inferred from homology"/>
<feature type="domain" description="RagB/SusD" evidence="7">
    <location>
        <begin position="382"/>
        <end position="464"/>
    </location>
</feature>
<keyword evidence="3 6" id="KW-0732">Signal</keyword>
<evidence type="ECO:0000313" key="9">
    <source>
        <dbReference type="EMBL" id="HJF07697.1"/>
    </source>
</evidence>
<evidence type="ECO:0000256" key="2">
    <source>
        <dbReference type="ARBA" id="ARBA00006275"/>
    </source>
</evidence>
<reference evidence="9" key="2">
    <citation type="submission" date="2021-09" db="EMBL/GenBank/DDBJ databases">
        <authorList>
            <person name="Gilroy R."/>
        </authorList>
    </citation>
    <scope>NUCLEOTIDE SEQUENCE</scope>
    <source>
        <strain evidence="9">CHK165-8395</strain>
    </source>
</reference>
<dbReference type="InterPro" id="IPR012944">
    <property type="entry name" value="SusD_RagB_dom"/>
</dbReference>
<comment type="similarity">
    <text evidence="2">Belongs to the SusD family.</text>
</comment>
<dbReference type="Pfam" id="PF14322">
    <property type="entry name" value="SusD-like_3"/>
    <property type="match status" value="1"/>
</dbReference>
<comment type="subcellular location">
    <subcellularLocation>
        <location evidence="1">Cell outer membrane</location>
    </subcellularLocation>
</comment>
<keyword evidence="5" id="KW-0998">Cell outer membrane</keyword>
<dbReference type="InterPro" id="IPR033985">
    <property type="entry name" value="SusD-like_N"/>
</dbReference>
<feature type="chain" id="PRO_5037066409" evidence="6">
    <location>
        <begin position="25"/>
        <end position="499"/>
    </location>
</feature>
<keyword evidence="4" id="KW-0472">Membrane</keyword>
<evidence type="ECO:0000256" key="1">
    <source>
        <dbReference type="ARBA" id="ARBA00004442"/>
    </source>
</evidence>
<evidence type="ECO:0000259" key="7">
    <source>
        <dbReference type="Pfam" id="PF07980"/>
    </source>
</evidence>
<dbReference type="GO" id="GO:0009279">
    <property type="term" value="C:cell outer membrane"/>
    <property type="evidence" value="ECO:0007669"/>
    <property type="project" value="UniProtKB-SubCell"/>
</dbReference>
<dbReference type="PROSITE" id="PS51257">
    <property type="entry name" value="PROKAR_LIPOPROTEIN"/>
    <property type="match status" value="1"/>
</dbReference>
<dbReference type="AlphaFoldDB" id="A0A921FD72"/>
<evidence type="ECO:0000259" key="8">
    <source>
        <dbReference type="Pfam" id="PF14322"/>
    </source>
</evidence>
<evidence type="ECO:0000256" key="4">
    <source>
        <dbReference type="ARBA" id="ARBA00023136"/>
    </source>
</evidence>
<evidence type="ECO:0000256" key="3">
    <source>
        <dbReference type="ARBA" id="ARBA00022729"/>
    </source>
</evidence>
<sequence length="499" mass="56596">MKIKNILKSLILIVTLNFTASSCADWLKVDMEDGIMEDKLFSENEGFFTVLNGAYSSLNESYGNVLSMGVIDVMAQYYNVPANGTHPYKIYANYSYQDKSFETTSSTIWKHLYGLIANINVLIEHCDEPESALSARYYPIVKGEALALRAMIHFDLLRLYGPIYSSQTESSSAIPYLDVPNNNNVVPILSAKEVCGKILRDLNEAAELLKNDPVRTDGVQTDDAEENPNPVYLRYRQYRLNYYAVQGLLARLHMWMGNKTDAYNCVTTLLAEVEEKQTFPWVTKAAATSTSAPDRVFSTEVMFGLYNPSRGTLFDGLFGKSLEGDALTFVGGLSGDDSKLAQFYGPNSSSDYRRKMWEEVVTSTDEEAGVSTGITYSLKYEQITTDDYFKFMIPLMRISEMYLIQAECSNNLEEVQNCLHQIRWNRNLTSDEVVTEENKDQLITEEFAREVIGEGQLFFYYKRHAMEEFASGTDVTNTYKMLLSNYVVPLPKSETDNRQ</sequence>
<evidence type="ECO:0000313" key="10">
    <source>
        <dbReference type="Proteomes" id="UP000718012"/>
    </source>
</evidence>
<organism evidence="9 10">
    <name type="scientific">Phocaeicola coprocola</name>
    <dbReference type="NCBI Taxonomy" id="310298"/>
    <lineage>
        <taxon>Bacteria</taxon>
        <taxon>Pseudomonadati</taxon>
        <taxon>Bacteroidota</taxon>
        <taxon>Bacteroidia</taxon>
        <taxon>Bacteroidales</taxon>
        <taxon>Bacteroidaceae</taxon>
        <taxon>Phocaeicola</taxon>
    </lineage>
</organism>
<comment type="caution">
    <text evidence="9">The sequence shown here is derived from an EMBL/GenBank/DDBJ whole genome shotgun (WGS) entry which is preliminary data.</text>
</comment>
<evidence type="ECO:0000256" key="5">
    <source>
        <dbReference type="ARBA" id="ARBA00023237"/>
    </source>
</evidence>
<gene>
    <name evidence="9" type="ORF">K8U81_05840</name>
</gene>
<dbReference type="Proteomes" id="UP000718012">
    <property type="component" value="Unassembled WGS sequence"/>
</dbReference>
<reference evidence="9" key="1">
    <citation type="journal article" date="2021" name="PeerJ">
        <title>Extensive microbial diversity within the chicken gut microbiome revealed by metagenomics and culture.</title>
        <authorList>
            <person name="Gilroy R."/>
            <person name="Ravi A."/>
            <person name="Getino M."/>
            <person name="Pursley I."/>
            <person name="Horton D.L."/>
            <person name="Alikhan N.F."/>
            <person name="Baker D."/>
            <person name="Gharbi K."/>
            <person name="Hall N."/>
            <person name="Watson M."/>
            <person name="Adriaenssens E.M."/>
            <person name="Foster-Nyarko E."/>
            <person name="Jarju S."/>
            <person name="Secka A."/>
            <person name="Antonio M."/>
            <person name="Oren A."/>
            <person name="Chaudhuri R.R."/>
            <person name="La Ragione R."/>
            <person name="Hildebrand F."/>
            <person name="Pallen M.J."/>
        </authorList>
    </citation>
    <scope>NUCLEOTIDE SEQUENCE</scope>
    <source>
        <strain evidence="9">CHK165-8395</strain>
    </source>
</reference>
<name>A0A921FD72_9BACT</name>
<feature type="domain" description="SusD-like N-terminal" evidence="8">
    <location>
        <begin position="78"/>
        <end position="213"/>
    </location>
</feature>
<evidence type="ECO:0000256" key="6">
    <source>
        <dbReference type="SAM" id="SignalP"/>
    </source>
</evidence>
<protein>
    <submittedName>
        <fullName evidence="9">RagB/SusD family nutrient uptake outer membrane protein</fullName>
    </submittedName>
</protein>
<dbReference type="Pfam" id="PF07980">
    <property type="entry name" value="SusD_RagB"/>
    <property type="match status" value="1"/>
</dbReference>
<dbReference type="SUPFAM" id="SSF48452">
    <property type="entry name" value="TPR-like"/>
    <property type="match status" value="1"/>
</dbReference>
<feature type="signal peptide" evidence="6">
    <location>
        <begin position="1"/>
        <end position="24"/>
    </location>
</feature>
<accession>A0A921FD72</accession>
<dbReference type="Gene3D" id="1.25.40.390">
    <property type="match status" value="1"/>
</dbReference>
<dbReference type="EMBL" id="DYXD01000131">
    <property type="protein sequence ID" value="HJF07697.1"/>
    <property type="molecule type" value="Genomic_DNA"/>
</dbReference>
<dbReference type="InterPro" id="IPR011990">
    <property type="entry name" value="TPR-like_helical_dom_sf"/>
</dbReference>